<evidence type="ECO:0000256" key="4">
    <source>
        <dbReference type="ARBA" id="ARBA00022825"/>
    </source>
</evidence>
<evidence type="ECO:0000259" key="7">
    <source>
        <dbReference type="Pfam" id="PF00082"/>
    </source>
</evidence>
<evidence type="ECO:0000256" key="3">
    <source>
        <dbReference type="ARBA" id="ARBA00022801"/>
    </source>
</evidence>
<dbReference type="GO" id="GO:0006508">
    <property type="term" value="P:proteolysis"/>
    <property type="evidence" value="ECO:0007669"/>
    <property type="project" value="UniProtKB-KW"/>
</dbReference>
<feature type="active site" description="Charge relay system" evidence="5">
    <location>
        <position position="198"/>
    </location>
</feature>
<comment type="caution">
    <text evidence="8">The sequence shown here is derived from an EMBL/GenBank/DDBJ whole genome shotgun (WGS) entry which is preliminary data.</text>
</comment>
<keyword evidence="9" id="KW-1185">Reference proteome</keyword>
<dbReference type="PIRSF" id="PIRSF037903">
    <property type="entry name" value="Subtilisin_rel_GFO_2223"/>
    <property type="match status" value="1"/>
</dbReference>
<sequence>MVLNKYIASKPMAINKTGWLVLLLLLSQLNGFSQVTRKYLVLLRDKANTPYSVSKPEQFLSQRSILRRQKQNIAVLERDLPVNPTYITQLQQAGAKIWFPSRWMNAVLVEADDATIAAIQKLAFVKGLEFGRSLANARVSATEAPPAVSYTADSFGKFGTVDAPLNYGTSQDQVTQLGADKMHQQGYHGEGMLIGLLDAGFLNANKVPYLKPVFDENRVLATYDFVKKETSVYEDDSHGLSCLSTIAATADNQLYGTAYKASFILLRTEDANSEKQIEEANWLLGAEYADSAGVDVISSSLGYTQFDDASTNYTYQNMDGKTALCSRAAQIATETGMVVVVAAGNEGSSSWHYISAPSDAASVLAVAAVTQAGIRASFSSFGPSADGRVKPDLAARGQGTVIGIPNGLIATGNGTSFATPLLAGLATGFWQSHPRLTAAQVTEALRRSGSQFGAPDDQLGYGIPNFERASTLADSFGQLLVYPNPFSDAQSLDVQWGEIEANVPLDATLINTAGRIIWQNRYTSPGLAAFVLPNLNLSAGVYFMTLVAGDKKRTLKVVKQ</sequence>
<keyword evidence="4 5" id="KW-0720">Serine protease</keyword>
<feature type="active site" description="Charge relay system" evidence="5">
    <location>
        <position position="416"/>
    </location>
</feature>
<comment type="similarity">
    <text evidence="1 5">Belongs to the peptidase S8 family.</text>
</comment>
<dbReference type="NCBIfam" id="TIGR04183">
    <property type="entry name" value="Por_Secre_tail"/>
    <property type="match status" value="1"/>
</dbReference>
<keyword evidence="6" id="KW-0472">Membrane</keyword>
<feature type="active site" description="Charge relay system" evidence="5">
    <location>
        <position position="238"/>
    </location>
</feature>
<proteinExistence type="inferred from homology"/>
<dbReference type="EMBL" id="WPIN01000015">
    <property type="protein sequence ID" value="MVM34281.1"/>
    <property type="molecule type" value="Genomic_DNA"/>
</dbReference>
<dbReference type="PROSITE" id="PS00136">
    <property type="entry name" value="SUBTILASE_ASP"/>
    <property type="match status" value="1"/>
</dbReference>
<keyword evidence="3 5" id="KW-0378">Hydrolase</keyword>
<reference evidence="8 9" key="1">
    <citation type="submission" date="2019-12" db="EMBL/GenBank/DDBJ databases">
        <title>Spirosoma sp. HMF4905 genome sequencing and assembly.</title>
        <authorList>
            <person name="Kang H."/>
            <person name="Cha I."/>
            <person name="Kim H."/>
            <person name="Joh K."/>
        </authorList>
    </citation>
    <scope>NUCLEOTIDE SEQUENCE [LARGE SCALE GENOMIC DNA]</scope>
    <source>
        <strain evidence="8 9">HMF4905</strain>
    </source>
</reference>
<dbReference type="Gene3D" id="3.40.50.200">
    <property type="entry name" value="Peptidase S8/S53 domain"/>
    <property type="match status" value="1"/>
</dbReference>
<dbReference type="InterPro" id="IPR036852">
    <property type="entry name" value="Peptidase_S8/S53_dom_sf"/>
</dbReference>
<evidence type="ECO:0000313" key="9">
    <source>
        <dbReference type="Proteomes" id="UP000436006"/>
    </source>
</evidence>
<dbReference type="PROSITE" id="PS51892">
    <property type="entry name" value="SUBTILASE"/>
    <property type="match status" value="1"/>
</dbReference>
<dbReference type="PANTHER" id="PTHR43806:SF67">
    <property type="entry name" value="EGF-LIKE DOMAIN-CONTAINING PROTEIN"/>
    <property type="match status" value="1"/>
</dbReference>
<dbReference type="Pfam" id="PF00082">
    <property type="entry name" value="Peptidase_S8"/>
    <property type="match status" value="1"/>
</dbReference>
<evidence type="ECO:0000256" key="2">
    <source>
        <dbReference type="ARBA" id="ARBA00022670"/>
    </source>
</evidence>
<feature type="transmembrane region" description="Helical" evidence="6">
    <location>
        <begin position="527"/>
        <end position="549"/>
    </location>
</feature>
<protein>
    <submittedName>
        <fullName evidence="8">S8 family serine peptidase</fullName>
    </submittedName>
</protein>
<organism evidence="8 9">
    <name type="scientific">Spirosoma arboris</name>
    <dbReference type="NCBI Taxonomy" id="2682092"/>
    <lineage>
        <taxon>Bacteria</taxon>
        <taxon>Pseudomonadati</taxon>
        <taxon>Bacteroidota</taxon>
        <taxon>Cytophagia</taxon>
        <taxon>Cytophagales</taxon>
        <taxon>Cytophagaceae</taxon>
        <taxon>Spirosoma</taxon>
    </lineage>
</organism>
<dbReference type="PRINTS" id="PR00723">
    <property type="entry name" value="SUBTILISIN"/>
</dbReference>
<dbReference type="InterPro" id="IPR050131">
    <property type="entry name" value="Peptidase_S8_subtilisin-like"/>
</dbReference>
<dbReference type="InterPro" id="IPR026444">
    <property type="entry name" value="Secre_tail"/>
</dbReference>
<keyword evidence="6" id="KW-1133">Transmembrane helix</keyword>
<name>A0A7K1SKE4_9BACT</name>
<dbReference type="Proteomes" id="UP000436006">
    <property type="component" value="Unassembled WGS sequence"/>
</dbReference>
<dbReference type="GO" id="GO:0004252">
    <property type="term" value="F:serine-type endopeptidase activity"/>
    <property type="evidence" value="ECO:0007669"/>
    <property type="project" value="UniProtKB-UniRule"/>
</dbReference>
<keyword evidence="2 5" id="KW-0645">Protease</keyword>
<feature type="domain" description="Peptidase S8/S53" evidence="7">
    <location>
        <begin position="189"/>
        <end position="462"/>
    </location>
</feature>
<keyword evidence="6" id="KW-0812">Transmembrane</keyword>
<dbReference type="SUPFAM" id="SSF52743">
    <property type="entry name" value="Subtilisin-like"/>
    <property type="match status" value="1"/>
</dbReference>
<dbReference type="AlphaFoldDB" id="A0A7K1SKE4"/>
<dbReference type="InterPro" id="IPR017317">
    <property type="entry name" value="Pept_S8_subtilisin_bacteroid-2"/>
</dbReference>
<evidence type="ECO:0000256" key="5">
    <source>
        <dbReference type="PROSITE-ProRule" id="PRU01240"/>
    </source>
</evidence>
<evidence type="ECO:0000256" key="1">
    <source>
        <dbReference type="ARBA" id="ARBA00011073"/>
    </source>
</evidence>
<dbReference type="InterPro" id="IPR023827">
    <property type="entry name" value="Peptidase_S8_Asp-AS"/>
</dbReference>
<dbReference type="PANTHER" id="PTHR43806">
    <property type="entry name" value="PEPTIDASE S8"/>
    <property type="match status" value="1"/>
</dbReference>
<dbReference type="InterPro" id="IPR000209">
    <property type="entry name" value="Peptidase_S8/S53_dom"/>
</dbReference>
<evidence type="ECO:0000256" key="6">
    <source>
        <dbReference type="SAM" id="Phobius"/>
    </source>
</evidence>
<dbReference type="InterPro" id="IPR015500">
    <property type="entry name" value="Peptidase_S8_subtilisin-rel"/>
</dbReference>
<gene>
    <name evidence="8" type="ORF">GO755_29895</name>
</gene>
<evidence type="ECO:0000313" key="8">
    <source>
        <dbReference type="EMBL" id="MVM34281.1"/>
    </source>
</evidence>
<accession>A0A7K1SKE4</accession>